<dbReference type="EC" id="5.4.99.-" evidence="8"/>
<dbReference type="FunFam" id="3.30.2350.10:FF:000006">
    <property type="entry name" value="Pseudouridine synthase"/>
    <property type="match status" value="1"/>
</dbReference>
<evidence type="ECO:0000256" key="7">
    <source>
        <dbReference type="PROSITE-ProRule" id="PRU00182"/>
    </source>
</evidence>
<evidence type="ECO:0000256" key="6">
    <source>
        <dbReference type="PIRSR" id="PIRSR606225-1"/>
    </source>
</evidence>
<keyword evidence="2 7" id="KW-0694">RNA-binding</keyword>
<protein>
    <recommendedName>
        <fullName evidence="8">Pseudouridine synthase</fullName>
        <ecNumber evidence="8">5.4.99.-</ecNumber>
    </recommendedName>
</protein>
<evidence type="ECO:0000256" key="4">
    <source>
        <dbReference type="ARBA" id="ARBA00036882"/>
    </source>
</evidence>
<reference evidence="12" key="1">
    <citation type="submission" date="2016-01" db="EMBL/GenBank/DDBJ databases">
        <title>Draft genome of Chromobacterium sp. F49.</title>
        <authorList>
            <person name="Hong K.W."/>
        </authorList>
    </citation>
    <scope>NUCLEOTIDE SEQUENCE [LARGE SCALE GENOMIC DNA]</scope>
    <source>
        <strain evidence="12">CN10</strain>
    </source>
</reference>
<evidence type="ECO:0000256" key="3">
    <source>
        <dbReference type="ARBA" id="ARBA00023235"/>
    </source>
</evidence>
<dbReference type="InterPro" id="IPR036986">
    <property type="entry name" value="S4_RNA-bd_sf"/>
</dbReference>
<organism evidence="11 12">
    <name type="scientific">Crenobacter luteus</name>
    <dbReference type="NCBI Taxonomy" id="1452487"/>
    <lineage>
        <taxon>Bacteria</taxon>
        <taxon>Pseudomonadati</taxon>
        <taxon>Pseudomonadota</taxon>
        <taxon>Betaproteobacteria</taxon>
        <taxon>Neisseriales</taxon>
        <taxon>Neisseriaceae</taxon>
        <taxon>Crenobacter</taxon>
    </lineage>
</organism>
<dbReference type="PANTHER" id="PTHR21600:SF44">
    <property type="entry name" value="RIBOSOMAL LARGE SUBUNIT PSEUDOURIDINE SYNTHASE D"/>
    <property type="match status" value="1"/>
</dbReference>
<dbReference type="InterPro" id="IPR002942">
    <property type="entry name" value="S4_RNA-bd"/>
</dbReference>
<comment type="catalytic activity">
    <reaction evidence="8">
        <text>a uridine in RNA = a pseudouridine in RNA</text>
        <dbReference type="Rhea" id="RHEA:48348"/>
        <dbReference type="Rhea" id="RHEA-COMP:12068"/>
        <dbReference type="Rhea" id="RHEA-COMP:12069"/>
        <dbReference type="ChEBI" id="CHEBI:65314"/>
        <dbReference type="ChEBI" id="CHEBI:65315"/>
    </reaction>
</comment>
<dbReference type="Pfam" id="PF01479">
    <property type="entry name" value="S4"/>
    <property type="match status" value="1"/>
</dbReference>
<evidence type="ECO:0000313" key="12">
    <source>
        <dbReference type="Proteomes" id="UP000076625"/>
    </source>
</evidence>
<sequence>MSDPYADSEDYNDLSENETSETRQSAVPLNLAGNRLDAVLAALLPEYSRSRLAQWVKDGLVKIDGAVQTAPKTKLLGGEKLELEIPHSPEEMAFAPEPMALAVVYEDEHLLVIDKPAGLVVHPAAGNWSGTLLNGLLHYCPALAAVPRAGIVHRLDKETSGLMVVAKSLLAQTDLVRQLQARTVSRIYRAIADGVVPFDGVINAPIGRDPHNRLRMAVVNFGGKPAVTHVRVLEKYANHSYIECRLETGRTHQIRVHMKKAGHPLAGDPLYGNPRHPAGENVIAAVKGLGRQALHAFSLSLVHPATGETMSWTSRLPADMKHLLAILRDDAGMAGGHSTERPVWAEQDDDEEWDDDDYDVEVHYVR</sequence>
<gene>
    <name evidence="11" type="ORF">AVW16_05075</name>
</gene>
<dbReference type="GO" id="GO:0160140">
    <property type="term" value="F:23S rRNA pseudouridine(1911/1915/1917) synthase activity"/>
    <property type="evidence" value="ECO:0007669"/>
    <property type="project" value="UniProtKB-EC"/>
</dbReference>
<dbReference type="RefSeq" id="WP_066609602.1">
    <property type="nucleotide sequence ID" value="NZ_LQQU01000003.1"/>
</dbReference>
<evidence type="ECO:0000256" key="1">
    <source>
        <dbReference type="ARBA" id="ARBA00010876"/>
    </source>
</evidence>
<dbReference type="InterPro" id="IPR020103">
    <property type="entry name" value="PsdUridine_synth_cat_dom_sf"/>
</dbReference>
<dbReference type="Gene3D" id="3.10.290.10">
    <property type="entry name" value="RNA-binding S4 domain"/>
    <property type="match status" value="1"/>
</dbReference>
<evidence type="ECO:0000256" key="5">
    <source>
        <dbReference type="ARBA" id="ARBA00056072"/>
    </source>
</evidence>
<evidence type="ECO:0000256" key="9">
    <source>
        <dbReference type="SAM" id="MobiDB-lite"/>
    </source>
</evidence>
<evidence type="ECO:0000259" key="10">
    <source>
        <dbReference type="SMART" id="SM00363"/>
    </source>
</evidence>
<dbReference type="Proteomes" id="UP000076625">
    <property type="component" value="Unassembled WGS sequence"/>
</dbReference>
<dbReference type="GO" id="GO:0000455">
    <property type="term" value="P:enzyme-directed rRNA pseudouridine synthesis"/>
    <property type="evidence" value="ECO:0007669"/>
    <property type="project" value="UniProtKB-ARBA"/>
</dbReference>
<comment type="caution">
    <text evidence="11">The sequence shown here is derived from an EMBL/GenBank/DDBJ whole genome shotgun (WGS) entry which is preliminary data.</text>
</comment>
<dbReference type="GO" id="GO:0003723">
    <property type="term" value="F:RNA binding"/>
    <property type="evidence" value="ECO:0007669"/>
    <property type="project" value="UniProtKB-KW"/>
</dbReference>
<evidence type="ECO:0000256" key="2">
    <source>
        <dbReference type="ARBA" id="ARBA00022884"/>
    </source>
</evidence>
<dbReference type="Gene3D" id="3.30.2350.10">
    <property type="entry name" value="Pseudouridine synthase"/>
    <property type="match status" value="1"/>
</dbReference>
<evidence type="ECO:0000256" key="8">
    <source>
        <dbReference type="RuleBase" id="RU362028"/>
    </source>
</evidence>
<keyword evidence="12" id="KW-1185">Reference proteome</keyword>
<feature type="compositionally biased region" description="Acidic residues" evidence="9">
    <location>
        <begin position="1"/>
        <end position="19"/>
    </location>
</feature>
<dbReference type="InterPro" id="IPR050188">
    <property type="entry name" value="RluA_PseudoU_synthase"/>
</dbReference>
<comment type="function">
    <text evidence="5">Responsible for synthesis of pseudouridine from uracil at positions 1911, 1915 and 1917 in 23S ribosomal RNA.</text>
</comment>
<comment type="catalytic activity">
    <reaction evidence="4">
        <text>uridine(1911/1915/1917) in 23S rRNA = pseudouridine(1911/1915/1917) in 23S rRNA</text>
        <dbReference type="Rhea" id="RHEA:42524"/>
        <dbReference type="Rhea" id="RHEA-COMP:10097"/>
        <dbReference type="Rhea" id="RHEA-COMP:10098"/>
        <dbReference type="ChEBI" id="CHEBI:65314"/>
        <dbReference type="ChEBI" id="CHEBI:65315"/>
        <dbReference type="EC" id="5.4.99.23"/>
    </reaction>
</comment>
<name>A0A163DQK1_9NEIS</name>
<dbReference type="NCBIfam" id="NF008385">
    <property type="entry name" value="PRK11180.1"/>
    <property type="match status" value="1"/>
</dbReference>
<dbReference type="InterPro" id="IPR006225">
    <property type="entry name" value="PsdUridine_synth_RluC/D"/>
</dbReference>
<feature type="region of interest" description="Disordered" evidence="9">
    <location>
        <begin position="1"/>
        <end position="26"/>
    </location>
</feature>
<dbReference type="AlphaFoldDB" id="A0A163DQK1"/>
<accession>A0A163DQK1</accession>
<dbReference type="NCBIfam" id="TIGR00005">
    <property type="entry name" value="rluA_subfam"/>
    <property type="match status" value="1"/>
</dbReference>
<dbReference type="STRING" id="1452487.AVW16_05075"/>
<comment type="similarity">
    <text evidence="1 8">Belongs to the pseudouridine synthase RluA family.</text>
</comment>
<dbReference type="CDD" id="cd02869">
    <property type="entry name" value="PseudoU_synth_RluA_like"/>
    <property type="match status" value="1"/>
</dbReference>
<proteinExistence type="inferred from homology"/>
<feature type="domain" description="RNA-binding S4" evidence="10">
    <location>
        <begin position="34"/>
        <end position="100"/>
    </location>
</feature>
<feature type="active site" evidence="6">
    <location>
        <position position="156"/>
    </location>
</feature>
<dbReference type="PROSITE" id="PS50889">
    <property type="entry name" value="S4"/>
    <property type="match status" value="1"/>
</dbReference>
<dbReference type="CDD" id="cd00165">
    <property type="entry name" value="S4"/>
    <property type="match status" value="1"/>
</dbReference>
<dbReference type="OrthoDB" id="9785808at2"/>
<dbReference type="InterPro" id="IPR006224">
    <property type="entry name" value="PsdUridine_synth_RluA-like_CS"/>
</dbReference>
<dbReference type="SMART" id="SM00363">
    <property type="entry name" value="S4"/>
    <property type="match status" value="1"/>
</dbReference>
<dbReference type="EMBL" id="LQQU01000003">
    <property type="protein sequence ID" value="KZE35147.1"/>
    <property type="molecule type" value="Genomic_DNA"/>
</dbReference>
<dbReference type="PANTHER" id="PTHR21600">
    <property type="entry name" value="MITOCHONDRIAL RNA PSEUDOURIDINE SYNTHASE"/>
    <property type="match status" value="1"/>
</dbReference>
<dbReference type="PROSITE" id="PS01129">
    <property type="entry name" value="PSI_RLU"/>
    <property type="match status" value="1"/>
</dbReference>
<dbReference type="Pfam" id="PF00849">
    <property type="entry name" value="PseudoU_synth_2"/>
    <property type="match status" value="1"/>
</dbReference>
<keyword evidence="3 8" id="KW-0413">Isomerase</keyword>
<dbReference type="InterPro" id="IPR006145">
    <property type="entry name" value="PsdUridine_synth_RsuA/RluA"/>
</dbReference>
<dbReference type="SUPFAM" id="SSF55174">
    <property type="entry name" value="Alpha-L RNA-binding motif"/>
    <property type="match status" value="1"/>
</dbReference>
<evidence type="ECO:0000313" key="11">
    <source>
        <dbReference type="EMBL" id="KZE35147.1"/>
    </source>
</evidence>
<dbReference type="SUPFAM" id="SSF55120">
    <property type="entry name" value="Pseudouridine synthase"/>
    <property type="match status" value="1"/>
</dbReference>